<name>A0A511NEI0_9FLAO</name>
<proteinExistence type="predicted"/>
<dbReference type="RefSeq" id="WP_019973986.1">
    <property type="nucleotide sequence ID" value="NZ_BJXC01000002.1"/>
</dbReference>
<dbReference type="STRING" id="1218108.GCA_000382425_00477"/>
<dbReference type="OrthoDB" id="5512913at2"/>
<dbReference type="EMBL" id="BJXC01000002">
    <property type="protein sequence ID" value="GEM50731.1"/>
    <property type="molecule type" value="Genomic_DNA"/>
</dbReference>
<organism evidence="1 2">
    <name type="scientific">Empedobacter brevis NBRC 14943 = ATCC 43319</name>
    <dbReference type="NCBI Taxonomy" id="1218108"/>
    <lineage>
        <taxon>Bacteria</taxon>
        <taxon>Pseudomonadati</taxon>
        <taxon>Bacteroidota</taxon>
        <taxon>Flavobacteriia</taxon>
        <taxon>Flavobacteriales</taxon>
        <taxon>Weeksellaceae</taxon>
        <taxon>Empedobacter</taxon>
    </lineage>
</organism>
<gene>
    <name evidence="1" type="ORF">EB1_05210</name>
</gene>
<reference evidence="1 2" key="1">
    <citation type="submission" date="2019-07" db="EMBL/GenBank/DDBJ databases">
        <title>Whole genome shotgun sequence of Empedobacter brevis NBRC 14943.</title>
        <authorList>
            <person name="Hosoyama A."/>
            <person name="Uohara A."/>
            <person name="Ohji S."/>
            <person name="Ichikawa N."/>
        </authorList>
    </citation>
    <scope>NUCLEOTIDE SEQUENCE [LARGE SCALE GENOMIC DNA]</scope>
    <source>
        <strain evidence="1 2">NBRC 14943</strain>
    </source>
</reference>
<protein>
    <submittedName>
        <fullName evidence="1">Uncharacterized protein</fullName>
    </submittedName>
</protein>
<sequence length="414" mass="48708">MKQLLTFVTVLIFNFNVFGQESEFKTYKNGLIYSEEAISKLGRVVDSLNLKFKTCDVNKKFYAKNQTIGYVVSLESGNIKQAKQDLENKIPLDEFIRKYPQAEVGKNKLIIKRKYRNYEDKEVVEFEEFDLKSDYGLRIESEDLKLYNKELKNTWLFRYHKKTDYSEESIEAFYFPENFQSNEIPNKYAVMIGYSDCLIDTTATKFKDKLKDGWVELPKNWQNFSKKKKSKLLDQMRSTRVIGGCSQDSSPRDHAVNIALLSAETYNWSVFLKAHLDIMNDRFERVSDGSYAWGERNTYIKELETLDINVLDLILGISLRVENAATNHYYGNISRIGRALAETKNRNEIEEAILSAVSDKKLDDYNRLLFYFLFRNYNHYIQEEELKKTNEEKLLLAMHTLPDYYTTELLKDEE</sequence>
<accession>A0A511NEI0</accession>
<dbReference type="Proteomes" id="UP000321245">
    <property type="component" value="Unassembled WGS sequence"/>
</dbReference>
<evidence type="ECO:0000313" key="1">
    <source>
        <dbReference type="EMBL" id="GEM50731.1"/>
    </source>
</evidence>
<comment type="caution">
    <text evidence="1">The sequence shown here is derived from an EMBL/GenBank/DDBJ whole genome shotgun (WGS) entry which is preliminary data.</text>
</comment>
<dbReference type="AlphaFoldDB" id="A0A511NEI0"/>
<keyword evidence="2" id="KW-1185">Reference proteome</keyword>
<dbReference type="GeneID" id="84648753"/>
<evidence type="ECO:0000313" key="2">
    <source>
        <dbReference type="Proteomes" id="UP000321245"/>
    </source>
</evidence>